<dbReference type="InterPro" id="IPR036736">
    <property type="entry name" value="ACP-like_sf"/>
</dbReference>
<protein>
    <submittedName>
        <fullName evidence="4">Acyl carrier protein</fullName>
    </submittedName>
</protein>
<dbReference type="Proteomes" id="UP000467124">
    <property type="component" value="Unassembled WGS sequence"/>
</dbReference>
<keyword evidence="2" id="KW-0597">Phosphoprotein</keyword>
<dbReference type="InterPro" id="IPR006162">
    <property type="entry name" value="Ppantetheine_attach_site"/>
</dbReference>
<dbReference type="SUPFAM" id="SSF47336">
    <property type="entry name" value="ACP-like"/>
    <property type="match status" value="1"/>
</dbReference>
<dbReference type="RefSeq" id="WP_014910174.1">
    <property type="nucleotide sequence ID" value="NZ_BAZE01000013.1"/>
</dbReference>
<evidence type="ECO:0000256" key="2">
    <source>
        <dbReference type="ARBA" id="ARBA00022553"/>
    </source>
</evidence>
<proteinExistence type="predicted"/>
<dbReference type="OMA" id="GELENRH"/>
<evidence type="ECO:0000259" key="3">
    <source>
        <dbReference type="PROSITE" id="PS50075"/>
    </source>
</evidence>
<dbReference type="PROSITE" id="PS50075">
    <property type="entry name" value="CARRIER"/>
    <property type="match status" value="1"/>
</dbReference>
<evidence type="ECO:0000313" key="5">
    <source>
        <dbReference type="Proteomes" id="UP000467124"/>
    </source>
</evidence>
<feature type="domain" description="Carrier" evidence="3">
    <location>
        <begin position="5"/>
        <end position="81"/>
    </location>
</feature>
<name>A0A7K2IP13_9ACTN</name>
<gene>
    <name evidence="4" type="ORF">GTW20_05360</name>
</gene>
<dbReference type="PROSITE" id="PS00012">
    <property type="entry name" value="PHOSPHOPANTETHEINE"/>
    <property type="match status" value="1"/>
</dbReference>
<dbReference type="InterPro" id="IPR009081">
    <property type="entry name" value="PP-bd_ACP"/>
</dbReference>
<evidence type="ECO:0000256" key="1">
    <source>
        <dbReference type="ARBA" id="ARBA00022450"/>
    </source>
</evidence>
<keyword evidence="1" id="KW-0596">Phosphopantetheine</keyword>
<comment type="caution">
    <text evidence="4">The sequence shown here is derived from an EMBL/GenBank/DDBJ whole genome shotgun (WGS) entry which is preliminary data.</text>
</comment>
<dbReference type="Gene3D" id="1.10.1200.10">
    <property type="entry name" value="ACP-like"/>
    <property type="match status" value="1"/>
</dbReference>
<dbReference type="Pfam" id="PF00550">
    <property type="entry name" value="PP-binding"/>
    <property type="match status" value="1"/>
</dbReference>
<accession>A0A7K2IP13</accession>
<dbReference type="EMBL" id="WWHY01000001">
    <property type="protein sequence ID" value="MYR31712.1"/>
    <property type="molecule type" value="Genomic_DNA"/>
</dbReference>
<sequence length="86" mass="8940">MSQRNITIEELVELVSICAGVRTDVATASTSTFEELGVDSLGVLGIIAEIERRVGRKLGPDAELVPSPTALIAFVAEGDVVTADGV</sequence>
<reference evidence="4 5" key="1">
    <citation type="journal article" date="2019" name="Nat. Commun.">
        <title>The antimicrobial potential of Streptomyces from insect microbiomes.</title>
        <authorList>
            <person name="Chevrette M.G."/>
            <person name="Carlson C.M."/>
            <person name="Ortega H.E."/>
            <person name="Thomas C."/>
            <person name="Ananiev G.E."/>
            <person name="Barns K.J."/>
            <person name="Book A.J."/>
            <person name="Cagnazzo J."/>
            <person name="Carlos C."/>
            <person name="Flanigan W."/>
            <person name="Grubbs K.J."/>
            <person name="Horn H.A."/>
            <person name="Hoffmann F.M."/>
            <person name="Klassen J.L."/>
            <person name="Knack J.J."/>
            <person name="Lewin G.R."/>
            <person name="McDonald B.R."/>
            <person name="Muller L."/>
            <person name="Melo W.G.P."/>
            <person name="Pinto-Tomas A.A."/>
            <person name="Schmitz A."/>
            <person name="Wendt-Pienkowski E."/>
            <person name="Wildman S."/>
            <person name="Zhao M."/>
            <person name="Zhang F."/>
            <person name="Bugni T.S."/>
            <person name="Andes D.R."/>
            <person name="Pupo M.T."/>
            <person name="Currie C.R."/>
        </authorList>
    </citation>
    <scope>NUCLEOTIDE SEQUENCE [LARGE SCALE GENOMIC DNA]</scope>
    <source>
        <strain evidence="4 5">SID5840</strain>
    </source>
</reference>
<evidence type="ECO:0000313" key="4">
    <source>
        <dbReference type="EMBL" id="MYR31712.1"/>
    </source>
</evidence>
<dbReference type="AlphaFoldDB" id="A0A7K2IP13"/>
<dbReference type="GeneID" id="91393707"/>
<organism evidence="4 5">
    <name type="scientific">Nocardiopsis alba</name>
    <dbReference type="NCBI Taxonomy" id="53437"/>
    <lineage>
        <taxon>Bacteria</taxon>
        <taxon>Bacillati</taxon>
        <taxon>Actinomycetota</taxon>
        <taxon>Actinomycetes</taxon>
        <taxon>Streptosporangiales</taxon>
        <taxon>Nocardiopsidaceae</taxon>
        <taxon>Nocardiopsis</taxon>
    </lineage>
</organism>